<dbReference type="Pfam" id="PF10844">
    <property type="entry name" value="DUF2577"/>
    <property type="match status" value="1"/>
</dbReference>
<protein>
    <submittedName>
        <fullName evidence="1">DUF2577 family protein</fullName>
    </submittedName>
</protein>
<dbReference type="Proteomes" id="UP001168883">
    <property type="component" value="Unassembled WGS sequence"/>
</dbReference>
<keyword evidence="2" id="KW-1185">Reference proteome</keyword>
<reference evidence="1" key="1">
    <citation type="submission" date="2023-07" db="EMBL/GenBank/DDBJ databases">
        <authorList>
            <person name="Aktuganov G."/>
            <person name="Boyko T."/>
            <person name="Delegan Y."/>
            <person name="Galimzianova N."/>
            <person name="Gilvanova E."/>
            <person name="Korobov V."/>
            <person name="Kuzmina L."/>
            <person name="Melentiev A."/>
            <person name="Milman P."/>
            <person name="Ryabova A."/>
            <person name="Stupak E."/>
            <person name="Yasakov T."/>
            <person name="Zharikova N."/>
            <person name="Zhurenko E."/>
        </authorList>
    </citation>
    <scope>NUCLEOTIDE SEQUENCE</scope>
    <source>
        <strain evidence="1">IB-739</strain>
    </source>
</reference>
<proteinExistence type="predicted"/>
<feature type="non-terminal residue" evidence="1">
    <location>
        <position position="90"/>
    </location>
</feature>
<sequence length="90" mass="9779">MLNKEPLEGGPPAKLAQIIKQLGHNDFDRFEIATVTAAPPALSLRINGMKFDLDASDLVVAEHLTTRKVTVSSDGGNVWTEMHVKSPLEV</sequence>
<dbReference type="InterPro" id="IPR022555">
    <property type="entry name" value="DUF2577"/>
</dbReference>
<gene>
    <name evidence="1" type="ORF">Q3C12_34965</name>
</gene>
<dbReference type="RefSeq" id="WP_302881615.1">
    <property type="nucleotide sequence ID" value="NZ_JAUMKJ010000118.1"/>
</dbReference>
<dbReference type="EMBL" id="JAUMKJ010000118">
    <property type="protein sequence ID" value="MDO3682190.1"/>
    <property type="molecule type" value="Genomic_DNA"/>
</dbReference>
<evidence type="ECO:0000313" key="1">
    <source>
        <dbReference type="EMBL" id="MDO3682190.1"/>
    </source>
</evidence>
<evidence type="ECO:0000313" key="2">
    <source>
        <dbReference type="Proteomes" id="UP001168883"/>
    </source>
</evidence>
<comment type="caution">
    <text evidence="1">The sequence shown here is derived from an EMBL/GenBank/DDBJ whole genome shotgun (WGS) entry which is preliminary data.</text>
</comment>
<accession>A0ABT8VMJ0</accession>
<organism evidence="1 2">
    <name type="scientific">Paenibacillus ehimensis</name>
    <dbReference type="NCBI Taxonomy" id="79264"/>
    <lineage>
        <taxon>Bacteria</taxon>
        <taxon>Bacillati</taxon>
        <taxon>Bacillota</taxon>
        <taxon>Bacilli</taxon>
        <taxon>Bacillales</taxon>
        <taxon>Paenibacillaceae</taxon>
        <taxon>Paenibacillus</taxon>
    </lineage>
</organism>
<name>A0ABT8VMJ0_9BACL</name>